<keyword evidence="2" id="KW-1185">Reference proteome</keyword>
<dbReference type="Proteomes" id="UP000231693">
    <property type="component" value="Unassembled WGS sequence"/>
</dbReference>
<protein>
    <submittedName>
        <fullName evidence="1">Uncharacterized protein</fullName>
    </submittedName>
</protein>
<name>A0A2M9CQY6_9CELL</name>
<sequence length="264" mass="27158">MLDELSDRLRFTTSLTLTAPHAGSDAPTGLLGWGAALTASLDTSRLDATDIDATGAPSREQQTGEGIVVGKARGLLVDLRLDQDLGALLPHVVHGGSRGPGVDSAGDDLADRDLADRELVVRTLFGLRAHARGLQGAKAGASVDHVALAPVLRGAGVGPAWLRRILTLLAFARPSLPVVTLPFPEGASSDDAWAISAALDSVRTAFTAAGFSPATAAAGASHELAMARVEPWWTIARPGAGEPVAPVDVARSVVEQILQAAQGR</sequence>
<accession>A0A2M9CQY6</accession>
<dbReference type="EMBL" id="PGFE01000002">
    <property type="protein sequence ID" value="PJJ74251.1"/>
    <property type="molecule type" value="Genomic_DNA"/>
</dbReference>
<comment type="caution">
    <text evidence="1">The sequence shown here is derived from an EMBL/GenBank/DDBJ whole genome shotgun (WGS) entry which is preliminary data.</text>
</comment>
<evidence type="ECO:0000313" key="2">
    <source>
        <dbReference type="Proteomes" id="UP000231693"/>
    </source>
</evidence>
<reference evidence="1 2" key="1">
    <citation type="submission" date="2017-11" db="EMBL/GenBank/DDBJ databases">
        <title>Genomic Encyclopedia of Archaeal and Bacterial Type Strains, Phase II (KMG-II): From Individual Species to Whole Genera.</title>
        <authorList>
            <person name="Goeker M."/>
        </authorList>
    </citation>
    <scope>NUCLEOTIDE SEQUENCE [LARGE SCALE GENOMIC DNA]</scope>
    <source>
        <strain evidence="1 2">DSM 25478</strain>
    </source>
</reference>
<evidence type="ECO:0000313" key="1">
    <source>
        <dbReference type="EMBL" id="PJJ74251.1"/>
    </source>
</evidence>
<gene>
    <name evidence="1" type="ORF">CLV28_1745</name>
</gene>
<proteinExistence type="predicted"/>
<dbReference type="AlphaFoldDB" id="A0A2M9CQY6"/>
<organism evidence="1 2">
    <name type="scientific">Sediminihabitans luteus</name>
    <dbReference type="NCBI Taxonomy" id="1138585"/>
    <lineage>
        <taxon>Bacteria</taxon>
        <taxon>Bacillati</taxon>
        <taxon>Actinomycetota</taxon>
        <taxon>Actinomycetes</taxon>
        <taxon>Micrococcales</taxon>
        <taxon>Cellulomonadaceae</taxon>
        <taxon>Sediminihabitans</taxon>
    </lineage>
</organism>